<accession>A0A1F6CLD7</accession>
<dbReference type="Proteomes" id="UP000178606">
    <property type="component" value="Unassembled WGS sequence"/>
</dbReference>
<dbReference type="EMBL" id="MFKF01000215">
    <property type="protein sequence ID" value="OGG50049.1"/>
    <property type="molecule type" value="Genomic_DNA"/>
</dbReference>
<evidence type="ECO:0000313" key="2">
    <source>
        <dbReference type="Proteomes" id="UP000178606"/>
    </source>
</evidence>
<name>A0A1F6CLD7_HANXR</name>
<dbReference type="AlphaFoldDB" id="A0A1F6CLD7"/>
<comment type="caution">
    <text evidence="1">The sequence shown here is derived from an EMBL/GenBank/DDBJ whole genome shotgun (WGS) entry which is preliminary data.</text>
</comment>
<protein>
    <submittedName>
        <fullName evidence="1">Uncharacterized protein</fullName>
    </submittedName>
</protein>
<reference evidence="1 2" key="1">
    <citation type="journal article" date="2016" name="Nat. Commun.">
        <title>Thousands of microbial genomes shed light on interconnected biogeochemical processes in an aquifer system.</title>
        <authorList>
            <person name="Anantharaman K."/>
            <person name="Brown C.T."/>
            <person name="Hug L.A."/>
            <person name="Sharon I."/>
            <person name="Castelle C.J."/>
            <person name="Probst A.J."/>
            <person name="Thomas B.C."/>
            <person name="Singh A."/>
            <person name="Wilkins M.J."/>
            <person name="Karaoz U."/>
            <person name="Brodie E.L."/>
            <person name="Williams K.H."/>
            <person name="Hubbard S.S."/>
            <person name="Banfield J.F."/>
        </authorList>
    </citation>
    <scope>NUCLEOTIDE SEQUENCE [LARGE SCALE GENOMIC DNA]</scope>
    <source>
        <strain evidence="2">RIFCSPLOWO2_12_FULL_64_10</strain>
    </source>
</reference>
<proteinExistence type="predicted"/>
<sequence>MDKITIQVPDELSKELEPYRDHLDELLRLGLREIKMAQALGVYRKGGLSLWKAACLAGVSSER</sequence>
<evidence type="ECO:0000313" key="1">
    <source>
        <dbReference type="EMBL" id="OGG50049.1"/>
    </source>
</evidence>
<gene>
    <name evidence="1" type="ORF">A3F84_24485</name>
</gene>
<organism evidence="1 2">
    <name type="scientific">Handelsmanbacteria sp. (strain RIFCSPLOWO2_12_FULL_64_10)</name>
    <dbReference type="NCBI Taxonomy" id="1817868"/>
    <lineage>
        <taxon>Bacteria</taxon>
        <taxon>Candidatus Handelsmaniibacteriota</taxon>
    </lineage>
</organism>